<keyword evidence="3" id="KW-1185">Reference proteome</keyword>
<comment type="caution">
    <text evidence="2">The sequence shown here is derived from an EMBL/GenBank/DDBJ whole genome shotgun (WGS) entry which is preliminary data.</text>
</comment>
<dbReference type="EMBL" id="ABDG02000027">
    <property type="protein sequence ID" value="EHK40599.1"/>
    <property type="molecule type" value="Genomic_DNA"/>
</dbReference>
<dbReference type="AlphaFoldDB" id="G9P648"/>
<accession>G9P648</accession>
<reference evidence="2 3" key="1">
    <citation type="journal article" date="2011" name="Genome Biol.">
        <title>Comparative genome sequence analysis underscores mycoparasitism as the ancestral life style of Trichoderma.</title>
        <authorList>
            <person name="Kubicek C.P."/>
            <person name="Herrera-Estrella A."/>
            <person name="Seidl-Seiboth V."/>
            <person name="Martinez D.A."/>
            <person name="Druzhinina I.S."/>
            <person name="Thon M."/>
            <person name="Zeilinger S."/>
            <person name="Casas-Flores S."/>
            <person name="Horwitz B.A."/>
            <person name="Mukherjee P.K."/>
            <person name="Mukherjee M."/>
            <person name="Kredics L."/>
            <person name="Alcaraz L.D."/>
            <person name="Aerts A."/>
            <person name="Antal Z."/>
            <person name="Atanasova L."/>
            <person name="Cervantes-Badillo M.G."/>
            <person name="Challacombe J."/>
            <person name="Chertkov O."/>
            <person name="McCluskey K."/>
            <person name="Coulpier F."/>
            <person name="Deshpande N."/>
            <person name="von Doehren H."/>
            <person name="Ebbole D.J."/>
            <person name="Esquivel-Naranjo E.U."/>
            <person name="Fekete E."/>
            <person name="Flipphi M."/>
            <person name="Glaser F."/>
            <person name="Gomez-Rodriguez E.Y."/>
            <person name="Gruber S."/>
            <person name="Han C."/>
            <person name="Henrissat B."/>
            <person name="Hermosa R."/>
            <person name="Hernandez-Onate M."/>
            <person name="Karaffa L."/>
            <person name="Kosti I."/>
            <person name="Le Crom S."/>
            <person name="Lindquist E."/>
            <person name="Lucas S."/>
            <person name="Luebeck M."/>
            <person name="Luebeck P.S."/>
            <person name="Margeot A."/>
            <person name="Metz B."/>
            <person name="Misra M."/>
            <person name="Nevalainen H."/>
            <person name="Omann M."/>
            <person name="Packer N."/>
            <person name="Perrone G."/>
            <person name="Uresti-Rivera E.E."/>
            <person name="Salamov A."/>
            <person name="Schmoll M."/>
            <person name="Seiboth B."/>
            <person name="Shapiro H."/>
            <person name="Sukno S."/>
            <person name="Tamayo-Ramos J.A."/>
            <person name="Tisch D."/>
            <person name="Wiest A."/>
            <person name="Wilkinson H.H."/>
            <person name="Zhang M."/>
            <person name="Coutinho P.M."/>
            <person name="Kenerley C.M."/>
            <person name="Monte E."/>
            <person name="Baker S.E."/>
            <person name="Grigoriev I.V."/>
        </authorList>
    </citation>
    <scope>NUCLEOTIDE SEQUENCE [LARGE SCALE GENOMIC DNA]</scope>
    <source>
        <strain evidence="3">ATCC 20476 / IMI 206040</strain>
    </source>
</reference>
<protein>
    <submittedName>
        <fullName evidence="2">Uncharacterized protein</fullName>
    </submittedName>
</protein>
<dbReference type="Proteomes" id="UP000005426">
    <property type="component" value="Unassembled WGS sequence"/>
</dbReference>
<evidence type="ECO:0000256" key="1">
    <source>
        <dbReference type="SAM" id="MobiDB-lite"/>
    </source>
</evidence>
<organism evidence="2 3">
    <name type="scientific">Hypocrea atroviridis (strain ATCC 20476 / IMI 206040)</name>
    <name type="common">Trichoderma atroviride</name>
    <dbReference type="NCBI Taxonomy" id="452589"/>
    <lineage>
        <taxon>Eukaryota</taxon>
        <taxon>Fungi</taxon>
        <taxon>Dikarya</taxon>
        <taxon>Ascomycota</taxon>
        <taxon>Pezizomycotina</taxon>
        <taxon>Sordariomycetes</taxon>
        <taxon>Hypocreomycetidae</taxon>
        <taxon>Hypocreales</taxon>
        <taxon>Hypocreaceae</taxon>
        <taxon>Trichoderma</taxon>
    </lineage>
</organism>
<name>G9P648_HYPAI</name>
<feature type="compositionally biased region" description="Basic residues" evidence="1">
    <location>
        <begin position="37"/>
        <end position="46"/>
    </location>
</feature>
<evidence type="ECO:0000313" key="2">
    <source>
        <dbReference type="EMBL" id="EHK40599.1"/>
    </source>
</evidence>
<evidence type="ECO:0000313" key="3">
    <source>
        <dbReference type="Proteomes" id="UP000005426"/>
    </source>
</evidence>
<dbReference type="HOGENOM" id="CLU_2794273_0_0_1"/>
<proteinExistence type="predicted"/>
<gene>
    <name evidence="2" type="ORF">TRIATDRAFT_301424</name>
</gene>
<feature type="region of interest" description="Disordered" evidence="1">
    <location>
        <begin position="1"/>
        <end position="50"/>
    </location>
</feature>
<dbReference type="OrthoDB" id="10444692at2759"/>
<sequence>MPGYSLPGPPQQTDSKTGKPIPYRFHRPHDSKAPVSKTRKRRRKKTTTREAEFHAEELENQTIADITC</sequence>